<comment type="caution">
    <text evidence="4">The sequence shown here is derived from an EMBL/GenBank/DDBJ whole genome shotgun (WGS) entry which is preliminary data.</text>
</comment>
<sequence length="443" mass="45858">MGTTKTQRILIVVGATLVTVVAMAASADTLAALGRAVGWGAVLAWSLPVSVDALALVAGLAWIAAGVGRKLGQVLTLTTVAVSVILNAVGHLVSTGHLKTSPYLVIAVSAVPPLAAALAVHLGATVNADRTLIPAQTTASAKTGPGTPRTPGNDEAVPLARASADHRPPADSTGGPAHQSGPEHTVQGHAGDQAGGQVRLRTTDQPTGSDPADHDAEAPDQRTSAAPDHAGQPADQATGPGLQETVREERTSNTAGHAAAEPKRPADHERADHVGGPVDEADREGTDHGSPADQMQAQDHPQDTDLTLRTTGQSTQSAPADHDGEAPDQRTSPAQDHADQPADQDEDDSSGGLQGARTTRPHGAPPAVQTAPADQDDDVPWEVKVEVARKAALAEGRMTRRAIRPHLRKHNIKVSNELFGELQAHLYADPTLAHLPRTPRKTR</sequence>
<evidence type="ECO:0000256" key="2">
    <source>
        <dbReference type="SAM" id="Phobius"/>
    </source>
</evidence>
<evidence type="ECO:0000313" key="4">
    <source>
        <dbReference type="EMBL" id="KUO22160.1"/>
    </source>
</evidence>
<dbReference type="Proteomes" id="UP000053260">
    <property type="component" value="Unassembled WGS sequence"/>
</dbReference>
<keyword evidence="2" id="KW-0472">Membrane</keyword>
<feature type="compositionally biased region" description="Basic and acidic residues" evidence="1">
    <location>
        <begin position="260"/>
        <end position="273"/>
    </location>
</feature>
<feature type="transmembrane region" description="Helical" evidence="2">
    <location>
        <begin position="74"/>
        <end position="94"/>
    </location>
</feature>
<accession>A0A117S254</accession>
<evidence type="ECO:0008006" key="6">
    <source>
        <dbReference type="Google" id="ProtNLM"/>
    </source>
</evidence>
<proteinExistence type="predicted"/>
<feature type="compositionally biased region" description="Basic and acidic residues" evidence="1">
    <location>
        <begin position="211"/>
        <end position="220"/>
    </location>
</feature>
<name>A0A117S254_9ACTN</name>
<dbReference type="EMBL" id="LMXB01000019">
    <property type="protein sequence ID" value="KUO22160.1"/>
    <property type="molecule type" value="Genomic_DNA"/>
</dbReference>
<feature type="transmembrane region" description="Helical" evidence="2">
    <location>
        <begin position="100"/>
        <end position="120"/>
    </location>
</feature>
<feature type="chain" id="PRO_5007155990" description="DUF2637 domain-containing protein" evidence="3">
    <location>
        <begin position="25"/>
        <end position="443"/>
    </location>
</feature>
<dbReference type="RefSeq" id="WP_067017151.1">
    <property type="nucleotide sequence ID" value="NZ_KQ949076.1"/>
</dbReference>
<evidence type="ECO:0000256" key="3">
    <source>
        <dbReference type="SAM" id="SignalP"/>
    </source>
</evidence>
<feature type="compositionally biased region" description="Polar residues" evidence="1">
    <location>
        <begin position="293"/>
        <end position="318"/>
    </location>
</feature>
<protein>
    <recommendedName>
        <fullName evidence="6">DUF2637 domain-containing protein</fullName>
    </recommendedName>
</protein>
<organism evidence="4 5">
    <name type="scientific">Streptomyces dysideae</name>
    <dbReference type="NCBI Taxonomy" id="909626"/>
    <lineage>
        <taxon>Bacteria</taxon>
        <taxon>Bacillati</taxon>
        <taxon>Actinomycetota</taxon>
        <taxon>Actinomycetes</taxon>
        <taxon>Kitasatosporales</taxon>
        <taxon>Streptomycetaceae</taxon>
        <taxon>Streptomyces</taxon>
    </lineage>
</organism>
<dbReference type="InterPro" id="IPR021235">
    <property type="entry name" value="DUF2637"/>
</dbReference>
<evidence type="ECO:0000256" key="1">
    <source>
        <dbReference type="SAM" id="MobiDB-lite"/>
    </source>
</evidence>
<keyword evidence="3" id="KW-0732">Signal</keyword>
<keyword evidence="5" id="KW-1185">Reference proteome</keyword>
<keyword evidence="2" id="KW-0812">Transmembrane</keyword>
<dbReference type="AlphaFoldDB" id="A0A117S254"/>
<dbReference type="STRING" id="909626.AQJ91_06210"/>
<reference evidence="4 5" key="1">
    <citation type="submission" date="2015-10" db="EMBL/GenBank/DDBJ databases">
        <title>Draft genome sequence of Streptomyces sp. RV15, isolated from a marine sponge.</title>
        <authorList>
            <person name="Ruckert C."/>
            <person name="Abdelmohsen U.R."/>
            <person name="Winkler A."/>
            <person name="Hentschel U."/>
            <person name="Kalinowski J."/>
            <person name="Kampfer P."/>
            <person name="Glaeser S."/>
        </authorList>
    </citation>
    <scope>NUCLEOTIDE SEQUENCE [LARGE SCALE GENOMIC DNA]</scope>
    <source>
        <strain evidence="4 5">RV15</strain>
    </source>
</reference>
<gene>
    <name evidence="4" type="ORF">AQJ91_06210</name>
</gene>
<keyword evidence="2" id="KW-1133">Transmembrane helix</keyword>
<evidence type="ECO:0000313" key="5">
    <source>
        <dbReference type="Proteomes" id="UP000053260"/>
    </source>
</evidence>
<dbReference type="OrthoDB" id="4059373at2"/>
<feature type="transmembrane region" description="Helical" evidence="2">
    <location>
        <begin position="42"/>
        <end position="67"/>
    </location>
</feature>
<dbReference type="Pfam" id="PF10935">
    <property type="entry name" value="DUF2637"/>
    <property type="match status" value="1"/>
</dbReference>
<feature type="signal peptide" evidence="3">
    <location>
        <begin position="1"/>
        <end position="24"/>
    </location>
</feature>
<feature type="region of interest" description="Disordered" evidence="1">
    <location>
        <begin position="135"/>
        <end position="380"/>
    </location>
</feature>